<reference evidence="1" key="1">
    <citation type="submission" date="2022-10" db="EMBL/GenBank/DDBJ databases">
        <title>Chryseobacterium sp. nov., a novel bacterial species.</title>
        <authorList>
            <person name="Cao Y."/>
        </authorList>
    </citation>
    <scope>NUCLEOTIDE SEQUENCE</scope>
    <source>
        <strain evidence="1">KC 927</strain>
    </source>
</reference>
<accession>A0ABT3Y3Q7</accession>
<evidence type="ECO:0008006" key="3">
    <source>
        <dbReference type="Google" id="ProtNLM"/>
    </source>
</evidence>
<sequence length="219" mass="25522">MKALFIPFLIFASTISYGQKTITLKYEIEYATGEKMYVNNNNNFVLYEKSQESPCNIISLQNQKFNCFRGNIKTKFNLSPTDKYNWGINDVVNKFELLYNEKKGIVDINGFKAKEYVVLKNNEVFFRVYIDTSSKINNTDFLNMIVDSPFSEINFPKGLILGIQNRKVQDSILFQIKKISEVNQVIRYDIENDIKKNIELEQKENSKFKSPGVTDRPPF</sequence>
<keyword evidence="2" id="KW-1185">Reference proteome</keyword>
<evidence type="ECO:0000313" key="2">
    <source>
        <dbReference type="Proteomes" id="UP001070176"/>
    </source>
</evidence>
<dbReference type="EMBL" id="JAOVZV010000010">
    <property type="protein sequence ID" value="MCX8532777.1"/>
    <property type="molecule type" value="Genomic_DNA"/>
</dbReference>
<evidence type="ECO:0000313" key="1">
    <source>
        <dbReference type="EMBL" id="MCX8532777.1"/>
    </source>
</evidence>
<protein>
    <recommendedName>
        <fullName evidence="3">GLPGLI family protein</fullName>
    </recommendedName>
</protein>
<organism evidence="1 2">
    <name type="scientific">Chryseobacterium luquanense</name>
    <dbReference type="NCBI Taxonomy" id="2983766"/>
    <lineage>
        <taxon>Bacteria</taxon>
        <taxon>Pseudomonadati</taxon>
        <taxon>Bacteroidota</taxon>
        <taxon>Flavobacteriia</taxon>
        <taxon>Flavobacteriales</taxon>
        <taxon>Weeksellaceae</taxon>
        <taxon>Chryseobacterium group</taxon>
        <taxon>Chryseobacterium</taxon>
    </lineage>
</organism>
<name>A0ABT3Y3Q7_9FLAO</name>
<dbReference type="Proteomes" id="UP001070176">
    <property type="component" value="Unassembled WGS sequence"/>
</dbReference>
<gene>
    <name evidence="1" type="ORF">OEA66_10475</name>
</gene>
<comment type="caution">
    <text evidence="1">The sequence shown here is derived from an EMBL/GenBank/DDBJ whole genome shotgun (WGS) entry which is preliminary data.</text>
</comment>
<dbReference type="RefSeq" id="WP_267281319.1">
    <property type="nucleotide sequence ID" value="NZ_JAOVZV010000010.1"/>
</dbReference>
<proteinExistence type="predicted"/>